<reference evidence="1" key="1">
    <citation type="submission" date="2023-07" db="EMBL/GenBank/DDBJ databases">
        <title>Complete genome sequence of Ligilactobacillus salivarius SRCM217594 isolated from Gallus gallus domesticus feces.</title>
        <authorList>
            <person name="Yang H.-G."/>
            <person name="Ryu M.-S."/>
            <person name="Ha G.-S."/>
            <person name="Yang H.-J."/>
            <person name="Jeong D.-Y."/>
        </authorList>
    </citation>
    <scope>NUCLEOTIDE SEQUENCE</scope>
    <source>
        <strain evidence="1">SRCM217594</strain>
    </source>
</reference>
<gene>
    <name evidence="1" type="ORF">QYC35_07370</name>
</gene>
<organism evidence="1 2">
    <name type="scientific">Ligilactobacillus salivarius</name>
    <dbReference type="NCBI Taxonomy" id="1624"/>
    <lineage>
        <taxon>Bacteria</taxon>
        <taxon>Bacillati</taxon>
        <taxon>Bacillota</taxon>
        <taxon>Bacilli</taxon>
        <taxon>Lactobacillales</taxon>
        <taxon>Lactobacillaceae</taxon>
        <taxon>Ligilactobacillus</taxon>
    </lineage>
</organism>
<dbReference type="AlphaFoldDB" id="A0AAW7N7F9"/>
<protein>
    <recommendedName>
        <fullName evidence="3">Phage protein</fullName>
    </recommendedName>
</protein>
<name>A0AAW7N7F9_9LACO</name>
<dbReference type="EMBL" id="JAUIQT010000001">
    <property type="protein sequence ID" value="MDN4834017.1"/>
    <property type="molecule type" value="Genomic_DNA"/>
</dbReference>
<comment type="caution">
    <text evidence="1">The sequence shown here is derived from an EMBL/GenBank/DDBJ whole genome shotgun (WGS) entry which is preliminary data.</text>
</comment>
<evidence type="ECO:0000313" key="2">
    <source>
        <dbReference type="Proteomes" id="UP001174888"/>
    </source>
</evidence>
<dbReference type="RefSeq" id="WP_301207389.1">
    <property type="nucleotide sequence ID" value="NZ_JAUIQT010000001.1"/>
</dbReference>
<proteinExistence type="predicted"/>
<evidence type="ECO:0000313" key="1">
    <source>
        <dbReference type="EMBL" id="MDN4834017.1"/>
    </source>
</evidence>
<evidence type="ECO:0008006" key="3">
    <source>
        <dbReference type="Google" id="ProtNLM"/>
    </source>
</evidence>
<accession>A0AAW7N7F9</accession>
<sequence>MKINFDSKRELKELYQVGNVIKDYTNTLYLIVGNVEDGYAMVNLTNNNVTEKTSTLEELADTHGEDEDVLVDAEINVF</sequence>
<dbReference type="Proteomes" id="UP001174888">
    <property type="component" value="Unassembled WGS sequence"/>
</dbReference>